<proteinExistence type="predicted"/>
<feature type="non-terminal residue" evidence="2">
    <location>
        <position position="1"/>
    </location>
</feature>
<organism evidence="2 3">
    <name type="scientific">Kipferlia bialata</name>
    <dbReference type="NCBI Taxonomy" id="797122"/>
    <lineage>
        <taxon>Eukaryota</taxon>
        <taxon>Metamonada</taxon>
        <taxon>Carpediemonas-like organisms</taxon>
        <taxon>Kipferlia</taxon>
    </lineage>
</organism>
<comment type="caution">
    <text evidence="2">The sequence shown here is derived from an EMBL/GenBank/DDBJ whole genome shotgun (WGS) entry which is preliminary data.</text>
</comment>
<name>A0A391NRL8_9EUKA</name>
<reference evidence="2 3" key="1">
    <citation type="journal article" date="2018" name="PLoS ONE">
        <title>The draft genome of Kipferlia bialata reveals reductive genome evolution in fornicate parasites.</title>
        <authorList>
            <person name="Tanifuji G."/>
            <person name="Takabayashi S."/>
            <person name="Kume K."/>
            <person name="Takagi M."/>
            <person name="Nakayama T."/>
            <person name="Kamikawa R."/>
            <person name="Inagaki Y."/>
            <person name="Hashimoto T."/>
        </authorList>
    </citation>
    <scope>NUCLEOTIDE SEQUENCE [LARGE SCALE GENOMIC DNA]</scope>
    <source>
        <strain evidence="2">NY0173</strain>
    </source>
</reference>
<feature type="region of interest" description="Disordered" evidence="1">
    <location>
        <begin position="23"/>
        <end position="42"/>
    </location>
</feature>
<evidence type="ECO:0000256" key="1">
    <source>
        <dbReference type="SAM" id="MobiDB-lite"/>
    </source>
</evidence>
<sequence>VQGAIKEVAKGLNLANPLKLVKERERESQREREREGAEDDSL</sequence>
<accession>A0A391NRL8</accession>
<evidence type="ECO:0000313" key="3">
    <source>
        <dbReference type="Proteomes" id="UP000265618"/>
    </source>
</evidence>
<dbReference type="Proteomes" id="UP000265618">
    <property type="component" value="Unassembled WGS sequence"/>
</dbReference>
<dbReference type="AlphaFoldDB" id="A0A391NRL8"/>
<protein>
    <submittedName>
        <fullName evidence="2">Uncharacterized protein</fullName>
    </submittedName>
</protein>
<gene>
    <name evidence="2" type="ORF">KIPB_012926</name>
</gene>
<keyword evidence="3" id="KW-1185">Reference proteome</keyword>
<evidence type="ECO:0000313" key="2">
    <source>
        <dbReference type="EMBL" id="GCA64034.1"/>
    </source>
</evidence>
<feature type="compositionally biased region" description="Basic and acidic residues" evidence="1">
    <location>
        <begin position="23"/>
        <end position="35"/>
    </location>
</feature>
<dbReference type="EMBL" id="BDIP01005908">
    <property type="protein sequence ID" value="GCA64034.1"/>
    <property type="molecule type" value="Genomic_DNA"/>
</dbReference>